<evidence type="ECO:0000256" key="2">
    <source>
        <dbReference type="ARBA" id="ARBA00007639"/>
    </source>
</evidence>
<feature type="domain" description="Periplasmic binding protein" evidence="6">
    <location>
        <begin position="78"/>
        <end position="322"/>
    </location>
</feature>
<comment type="caution">
    <text evidence="7">The sequence shown here is derived from an EMBL/GenBank/DDBJ whole genome shotgun (WGS) entry which is preliminary data.</text>
</comment>
<evidence type="ECO:0000256" key="4">
    <source>
        <dbReference type="SAM" id="MobiDB-lite"/>
    </source>
</evidence>
<evidence type="ECO:0000313" key="8">
    <source>
        <dbReference type="Proteomes" id="UP001501521"/>
    </source>
</evidence>
<dbReference type="RefSeq" id="WP_345582357.1">
    <property type="nucleotide sequence ID" value="NZ_BAABLV010000031.1"/>
</dbReference>
<protein>
    <submittedName>
        <fullName evidence="7">Sugar ABC transporter substrate-binding protein</fullName>
    </submittedName>
</protein>
<dbReference type="Proteomes" id="UP001501521">
    <property type="component" value="Unassembled WGS sequence"/>
</dbReference>
<evidence type="ECO:0000259" key="6">
    <source>
        <dbReference type="Pfam" id="PF13407"/>
    </source>
</evidence>
<dbReference type="PANTHER" id="PTHR46847:SF1">
    <property type="entry name" value="D-ALLOSE-BINDING PERIPLASMIC PROTEIN-RELATED"/>
    <property type="match status" value="1"/>
</dbReference>
<dbReference type="PANTHER" id="PTHR46847">
    <property type="entry name" value="D-ALLOSE-BINDING PERIPLASMIC PROTEIN-RELATED"/>
    <property type="match status" value="1"/>
</dbReference>
<comment type="subcellular location">
    <subcellularLocation>
        <location evidence="1">Cell envelope</location>
    </subcellularLocation>
</comment>
<dbReference type="PROSITE" id="PS51257">
    <property type="entry name" value="PROKAR_LIPOPROTEIN"/>
    <property type="match status" value="1"/>
</dbReference>
<name>A0ABP9FG03_9ACTN</name>
<evidence type="ECO:0000256" key="3">
    <source>
        <dbReference type="ARBA" id="ARBA00022729"/>
    </source>
</evidence>
<feature type="chain" id="PRO_5047323384" evidence="5">
    <location>
        <begin position="20"/>
        <end position="345"/>
    </location>
</feature>
<sequence>MTRLLKVGIAAAVAFTLTACGTTAGTPEETPADGGTTTQAGGSEAPAAGATEEYEPGDVVTPKDGKKLKIGAAFPILDQFLQTVADGMQARADEAGVELVVVSAQERADVQLSQIENFISQGMDAIIVLPQDTDATDPITSAVTAADIPLVYVNRRPAALPPEVPYVGSDSLIAGHLQMEALGELAGWEGNVAILQGDPSQEAAQMRTQGCKDIIEEHEGLNLIREQAGNWYRDRGLAITENWIQSGDKIDIICSNNDEMALGAIQALKAAGQLEDVLIGGVDATSDALVAMEAGELEVTVFQDAKGQGAGGVDTAIKLHNGDPVPSVIDVPYLLVTPENIDEFK</sequence>
<dbReference type="CDD" id="cd06301">
    <property type="entry name" value="PBP1_rhizopine_binding-like"/>
    <property type="match status" value="1"/>
</dbReference>
<dbReference type="Pfam" id="PF13407">
    <property type="entry name" value="Peripla_BP_4"/>
    <property type="match status" value="1"/>
</dbReference>
<keyword evidence="8" id="KW-1185">Reference proteome</keyword>
<dbReference type="Gene3D" id="3.40.50.2300">
    <property type="match status" value="2"/>
</dbReference>
<proteinExistence type="inferred from homology"/>
<dbReference type="InterPro" id="IPR025997">
    <property type="entry name" value="SBP_2_dom"/>
</dbReference>
<dbReference type="EMBL" id="BAABLV010000031">
    <property type="protein sequence ID" value="GAA4901126.1"/>
    <property type="molecule type" value="Genomic_DNA"/>
</dbReference>
<gene>
    <name evidence="7" type="ORF">GCM10025789_19740</name>
</gene>
<evidence type="ECO:0000313" key="7">
    <source>
        <dbReference type="EMBL" id="GAA4901126.1"/>
    </source>
</evidence>
<feature type="signal peptide" evidence="5">
    <location>
        <begin position="1"/>
        <end position="19"/>
    </location>
</feature>
<keyword evidence="3 5" id="KW-0732">Signal</keyword>
<evidence type="ECO:0000256" key="1">
    <source>
        <dbReference type="ARBA" id="ARBA00004196"/>
    </source>
</evidence>
<dbReference type="InterPro" id="IPR028082">
    <property type="entry name" value="Peripla_BP_I"/>
</dbReference>
<dbReference type="SUPFAM" id="SSF53822">
    <property type="entry name" value="Periplasmic binding protein-like I"/>
    <property type="match status" value="1"/>
</dbReference>
<accession>A0ABP9FG03</accession>
<feature type="region of interest" description="Disordered" evidence="4">
    <location>
        <begin position="22"/>
        <end position="59"/>
    </location>
</feature>
<reference evidence="8" key="1">
    <citation type="journal article" date="2019" name="Int. J. Syst. Evol. Microbiol.">
        <title>The Global Catalogue of Microorganisms (GCM) 10K type strain sequencing project: providing services to taxonomists for standard genome sequencing and annotation.</title>
        <authorList>
            <consortium name="The Broad Institute Genomics Platform"/>
            <consortium name="The Broad Institute Genome Sequencing Center for Infectious Disease"/>
            <person name="Wu L."/>
            <person name="Ma J."/>
        </authorList>
    </citation>
    <scope>NUCLEOTIDE SEQUENCE [LARGE SCALE GENOMIC DNA]</scope>
    <source>
        <strain evidence="8">JCM 19125</strain>
    </source>
</reference>
<evidence type="ECO:0000256" key="5">
    <source>
        <dbReference type="SAM" id="SignalP"/>
    </source>
</evidence>
<organism evidence="7 8">
    <name type="scientific">Tessaracoccus lubricantis</name>
    <dbReference type="NCBI Taxonomy" id="545543"/>
    <lineage>
        <taxon>Bacteria</taxon>
        <taxon>Bacillati</taxon>
        <taxon>Actinomycetota</taxon>
        <taxon>Actinomycetes</taxon>
        <taxon>Propionibacteriales</taxon>
        <taxon>Propionibacteriaceae</taxon>
        <taxon>Tessaracoccus</taxon>
    </lineage>
</organism>
<comment type="similarity">
    <text evidence="2">Belongs to the bacterial solute-binding protein 2 family.</text>
</comment>